<name>C9LUY9_SELS3</name>
<protein>
    <submittedName>
        <fullName evidence="3">Uncharacterized protein</fullName>
    </submittedName>
</protein>
<evidence type="ECO:0000256" key="1">
    <source>
        <dbReference type="SAM" id="MobiDB-lite"/>
    </source>
</evidence>
<sequence length="350" mass="39967">MEKTIQQTMERRNPMKVPKDAQLAIAIGFAAFFLFVGLGAYGIYYFFTGGCDENSEPYSAYEVREKIEAEYDFPVELEYLGETVTREKPWKRVDYAFRDKERDFTFTAHAKVAPINASIPFIILPGGRSYYTDYPARCLDRLNDEVQECAKKRGLRFITPEEKEAHLGYQGGVDTVFLTDEKQLADAAELFLEIAQIYDVARFAEHDVGRDIAFCYLPPGETDLKKAQLVCVLYLRSKRDIYDANGISDYIISNSTSEAEPFLLRLKGGWQDKTWRAKKKAADGIGMGRSNPGDSGALGSHDDRTPWDDWGDWDDWSDWDGWDDWGDADSDRPEFLTPPISPSRREPSWI</sequence>
<comment type="caution">
    <text evidence="3">The sequence shown here is derived from an EMBL/GenBank/DDBJ whole genome shotgun (WGS) entry which is preliminary data.</text>
</comment>
<dbReference type="AlphaFoldDB" id="C9LUY9"/>
<proteinExistence type="predicted"/>
<reference evidence="3 4" key="1">
    <citation type="submission" date="2009-09" db="EMBL/GenBank/DDBJ databases">
        <authorList>
            <person name="Weinstock G."/>
            <person name="Sodergren E."/>
            <person name="Clifton S."/>
            <person name="Fulton L."/>
            <person name="Fulton B."/>
            <person name="Courtney L."/>
            <person name="Fronick C."/>
            <person name="Harrison M."/>
            <person name="Strong C."/>
            <person name="Farmer C."/>
            <person name="Delahaunty K."/>
            <person name="Markovic C."/>
            <person name="Hall O."/>
            <person name="Minx P."/>
            <person name="Tomlinson C."/>
            <person name="Mitreva M."/>
            <person name="Nelson J."/>
            <person name="Hou S."/>
            <person name="Wollam A."/>
            <person name="Pepin K.H."/>
            <person name="Johnson M."/>
            <person name="Bhonagiri V."/>
            <person name="Nash W.E."/>
            <person name="Warren W."/>
            <person name="Chinwalla A."/>
            <person name="Mardis E.R."/>
            <person name="Wilson R.K."/>
        </authorList>
    </citation>
    <scope>NUCLEOTIDE SEQUENCE [LARGE SCALE GENOMIC DNA]</scope>
    <source>
        <strain evidence="4">ATCC 35185 / DSM 20758 / VPI D19B-28</strain>
    </source>
</reference>
<dbReference type="STRING" id="546271.Selsp_2258"/>
<accession>C9LUY9</accession>
<evidence type="ECO:0000313" key="4">
    <source>
        <dbReference type="Proteomes" id="UP000003505"/>
    </source>
</evidence>
<organism evidence="3 4">
    <name type="scientific">Selenomonas sputigena (strain ATCC 35185 / DSM 20758 / CCUG 44933 / VPI D19B-28)</name>
    <dbReference type="NCBI Taxonomy" id="546271"/>
    <lineage>
        <taxon>Bacteria</taxon>
        <taxon>Bacillati</taxon>
        <taxon>Bacillota</taxon>
        <taxon>Negativicutes</taxon>
        <taxon>Selenomonadales</taxon>
        <taxon>Selenomonadaceae</taxon>
        <taxon>Selenomonas</taxon>
    </lineage>
</organism>
<evidence type="ECO:0000256" key="2">
    <source>
        <dbReference type="SAM" id="Phobius"/>
    </source>
</evidence>
<feature type="region of interest" description="Disordered" evidence="1">
    <location>
        <begin position="321"/>
        <end position="350"/>
    </location>
</feature>
<keyword evidence="2" id="KW-1133">Transmembrane helix</keyword>
<keyword evidence="2" id="KW-0472">Membrane</keyword>
<evidence type="ECO:0000313" key="3">
    <source>
        <dbReference type="EMBL" id="EEX77343.1"/>
    </source>
</evidence>
<gene>
    <name evidence="3" type="ORF">SELSPUOL_01279</name>
</gene>
<dbReference type="Proteomes" id="UP000003505">
    <property type="component" value="Unassembled WGS sequence"/>
</dbReference>
<dbReference type="OrthoDB" id="1663788at2"/>
<keyword evidence="2" id="KW-0812">Transmembrane</keyword>
<feature type="transmembrane region" description="Helical" evidence="2">
    <location>
        <begin position="21"/>
        <end position="47"/>
    </location>
</feature>
<dbReference type="EMBL" id="ACKP02000021">
    <property type="protein sequence ID" value="EEX77343.1"/>
    <property type="molecule type" value="Genomic_DNA"/>
</dbReference>
<feature type="region of interest" description="Disordered" evidence="1">
    <location>
        <begin position="281"/>
        <end position="306"/>
    </location>
</feature>